<name>A0A8K1C7P5_PYTOL</name>
<accession>A0A8K1C7P5</accession>
<dbReference type="EMBL" id="SPLM01000113">
    <property type="protein sequence ID" value="TMW57926.1"/>
    <property type="molecule type" value="Genomic_DNA"/>
</dbReference>
<dbReference type="AlphaFoldDB" id="A0A8K1C7P5"/>
<organism evidence="1 2">
    <name type="scientific">Pythium oligandrum</name>
    <name type="common">Mycoparasitic fungus</name>
    <dbReference type="NCBI Taxonomy" id="41045"/>
    <lineage>
        <taxon>Eukaryota</taxon>
        <taxon>Sar</taxon>
        <taxon>Stramenopiles</taxon>
        <taxon>Oomycota</taxon>
        <taxon>Peronosporomycetes</taxon>
        <taxon>Pythiales</taxon>
        <taxon>Pythiaceae</taxon>
        <taxon>Pythium</taxon>
    </lineage>
</organism>
<sequence length="115" mass="12953">MDEAVNQLRAGVPSGNIVVNVDMGDNIGYGYSRTLGHRFNVRAARTVFRQDVQPDGRVLLHEITSYPVPAANRGWGEDLRAADYAMRPRVAGNELTRRHGLYHRDYREEEVDVSA</sequence>
<evidence type="ECO:0000313" key="2">
    <source>
        <dbReference type="Proteomes" id="UP000794436"/>
    </source>
</evidence>
<reference evidence="1" key="1">
    <citation type="submission" date="2019-03" db="EMBL/GenBank/DDBJ databases">
        <title>Long read genome sequence of the mycoparasitic Pythium oligandrum ATCC 38472 isolated from sugarbeet rhizosphere.</title>
        <authorList>
            <person name="Gaulin E."/>
        </authorList>
    </citation>
    <scope>NUCLEOTIDE SEQUENCE</scope>
    <source>
        <strain evidence="1">ATCC 38472_TT</strain>
    </source>
</reference>
<gene>
    <name evidence="1" type="ORF">Poli38472_013400</name>
</gene>
<protein>
    <submittedName>
        <fullName evidence="1">Uncharacterized protein</fullName>
    </submittedName>
</protein>
<keyword evidence="2" id="KW-1185">Reference proteome</keyword>
<comment type="caution">
    <text evidence="1">The sequence shown here is derived from an EMBL/GenBank/DDBJ whole genome shotgun (WGS) entry which is preliminary data.</text>
</comment>
<evidence type="ECO:0000313" key="1">
    <source>
        <dbReference type="EMBL" id="TMW57926.1"/>
    </source>
</evidence>
<dbReference type="Proteomes" id="UP000794436">
    <property type="component" value="Unassembled WGS sequence"/>
</dbReference>
<proteinExistence type="predicted"/>